<protein>
    <submittedName>
        <fullName evidence="2">Uncharacterized protein</fullName>
    </submittedName>
</protein>
<evidence type="ECO:0000313" key="2">
    <source>
        <dbReference type="EMBL" id="SDB95423.1"/>
    </source>
</evidence>
<accession>A0A1G6HMP8</accession>
<name>A0A1G6HMP8_9GAMM</name>
<proteinExistence type="predicted"/>
<keyword evidence="3" id="KW-1185">Reference proteome</keyword>
<feature type="coiled-coil region" evidence="1">
    <location>
        <begin position="152"/>
        <end position="183"/>
    </location>
</feature>
<keyword evidence="1" id="KW-0175">Coiled coil</keyword>
<dbReference type="AlphaFoldDB" id="A0A1G6HMP8"/>
<sequence>MTLNVGEQFTTRWLNTPNAVRATYIADLERICELLQPNSQLDVWQKYNDQAQQQSEQSIYDTYATLKAERLEKAKQQEQYRREQALTQQRQQEQEQQASFIADENQQYLHRAQHLDQLKNELIAQTQQYASRGISTLKKSNKKEQQALESMSILLELEAEELANKLKQVVNEFTQNLHQATQDEIKLSLAQMTEASPAKNK</sequence>
<reference evidence="3" key="1">
    <citation type="submission" date="2016-09" db="EMBL/GenBank/DDBJ databases">
        <authorList>
            <person name="Varghese N."/>
            <person name="Submissions S."/>
        </authorList>
    </citation>
    <scope>NUCLEOTIDE SEQUENCE [LARGE SCALE GENOMIC DNA]</scope>
    <source>
        <strain evidence="3">ANC 4422</strain>
    </source>
</reference>
<dbReference type="OrthoDB" id="6717597at2"/>
<organism evidence="2 3">
    <name type="scientific">Acinetobacter boissieri</name>
    <dbReference type="NCBI Taxonomy" id="1219383"/>
    <lineage>
        <taxon>Bacteria</taxon>
        <taxon>Pseudomonadati</taxon>
        <taxon>Pseudomonadota</taxon>
        <taxon>Gammaproteobacteria</taxon>
        <taxon>Moraxellales</taxon>
        <taxon>Moraxellaceae</taxon>
        <taxon>Acinetobacter</taxon>
    </lineage>
</organism>
<dbReference type="STRING" id="1219383.SAMN05421733_106161"/>
<dbReference type="RefSeq" id="WP_092748310.1">
    <property type="nucleotide sequence ID" value="NZ_FMYL01000006.1"/>
</dbReference>
<dbReference type="Proteomes" id="UP000242501">
    <property type="component" value="Unassembled WGS sequence"/>
</dbReference>
<evidence type="ECO:0000313" key="3">
    <source>
        <dbReference type="Proteomes" id="UP000242501"/>
    </source>
</evidence>
<gene>
    <name evidence="2" type="ORF">SAMN05421733_106161</name>
</gene>
<dbReference type="EMBL" id="FMYL01000006">
    <property type="protein sequence ID" value="SDB95423.1"/>
    <property type="molecule type" value="Genomic_DNA"/>
</dbReference>
<evidence type="ECO:0000256" key="1">
    <source>
        <dbReference type="SAM" id="Coils"/>
    </source>
</evidence>